<dbReference type="AlphaFoldDB" id="A0A9E7ELW9"/>
<keyword evidence="2" id="KW-1185">Reference proteome</keyword>
<proteinExistence type="predicted"/>
<evidence type="ECO:0000313" key="1">
    <source>
        <dbReference type="EMBL" id="URD79526.1"/>
    </source>
</evidence>
<sequence length="73" mass="8037">MDTADDCPPLFQPLATPLQNGSPSNNCFIYFCICDPGVSVATEQCVSVSMPPSVTNLYLPYGNYREYLLRANI</sequence>
<dbReference type="Proteomes" id="UP001055439">
    <property type="component" value="Chromosome 10"/>
</dbReference>
<organism evidence="1 2">
    <name type="scientific">Musa troglodytarum</name>
    <name type="common">fe'i banana</name>
    <dbReference type="NCBI Taxonomy" id="320322"/>
    <lineage>
        <taxon>Eukaryota</taxon>
        <taxon>Viridiplantae</taxon>
        <taxon>Streptophyta</taxon>
        <taxon>Embryophyta</taxon>
        <taxon>Tracheophyta</taxon>
        <taxon>Spermatophyta</taxon>
        <taxon>Magnoliopsida</taxon>
        <taxon>Liliopsida</taxon>
        <taxon>Zingiberales</taxon>
        <taxon>Musaceae</taxon>
        <taxon>Musa</taxon>
    </lineage>
</organism>
<accession>A0A9E7ELW9</accession>
<protein>
    <submittedName>
        <fullName evidence="1">Uncharacterized protein</fullName>
    </submittedName>
</protein>
<gene>
    <name evidence="1" type="ORF">MUK42_19064</name>
</gene>
<reference evidence="1" key="1">
    <citation type="submission" date="2022-05" db="EMBL/GenBank/DDBJ databases">
        <title>The Musa troglodytarum L. genome provides insights into the mechanism of non-climacteric behaviour and enrichment of carotenoids.</title>
        <authorList>
            <person name="Wang J."/>
        </authorList>
    </citation>
    <scope>NUCLEOTIDE SEQUENCE</scope>
    <source>
        <tissue evidence="1">Leaf</tissue>
    </source>
</reference>
<name>A0A9E7ELW9_9LILI</name>
<dbReference type="EMBL" id="CP097503">
    <property type="protein sequence ID" value="URD79526.1"/>
    <property type="molecule type" value="Genomic_DNA"/>
</dbReference>
<evidence type="ECO:0000313" key="2">
    <source>
        <dbReference type="Proteomes" id="UP001055439"/>
    </source>
</evidence>